<dbReference type="AlphaFoldDB" id="A0A540NK77"/>
<keyword evidence="2" id="KW-1185">Reference proteome</keyword>
<dbReference type="EMBL" id="VIEB01000033">
    <property type="protein sequence ID" value="TQE11033.1"/>
    <property type="molecule type" value="Genomic_DNA"/>
</dbReference>
<comment type="caution">
    <text evidence="1">The sequence shown here is derived from an EMBL/GenBank/DDBJ whole genome shotgun (WGS) entry which is preliminary data.</text>
</comment>
<dbReference type="Proteomes" id="UP000315295">
    <property type="component" value="Unassembled WGS sequence"/>
</dbReference>
<sequence length="131" mass="14242">MPILALQAVGLLSSGNWQVCQSTVETVLSGGVLKPLPAFTTPSLDESLDKFSRGTCTPQNCYYQSVPSASAYYVEERNQPFEPAELPLKSNLTAGERGRGRGIRSCISAAMDQRLRDPVSFDSEESVWPAN</sequence>
<reference evidence="1 2" key="1">
    <citation type="journal article" date="2019" name="G3 (Bethesda)">
        <title>Sequencing of a Wild Apple (Malus baccata) Genome Unravels the Differences Between Cultivated and Wild Apple Species Regarding Disease Resistance and Cold Tolerance.</title>
        <authorList>
            <person name="Chen X."/>
        </authorList>
    </citation>
    <scope>NUCLEOTIDE SEQUENCE [LARGE SCALE GENOMIC DNA]</scope>
    <source>
        <strain evidence="2">cv. Shandingzi</strain>
        <tissue evidence="1">Leaves</tissue>
    </source>
</reference>
<proteinExistence type="predicted"/>
<organism evidence="1 2">
    <name type="scientific">Malus baccata</name>
    <name type="common">Siberian crab apple</name>
    <name type="synonym">Pyrus baccata</name>
    <dbReference type="NCBI Taxonomy" id="106549"/>
    <lineage>
        <taxon>Eukaryota</taxon>
        <taxon>Viridiplantae</taxon>
        <taxon>Streptophyta</taxon>
        <taxon>Embryophyta</taxon>
        <taxon>Tracheophyta</taxon>
        <taxon>Spermatophyta</taxon>
        <taxon>Magnoliopsida</taxon>
        <taxon>eudicotyledons</taxon>
        <taxon>Gunneridae</taxon>
        <taxon>Pentapetalae</taxon>
        <taxon>rosids</taxon>
        <taxon>fabids</taxon>
        <taxon>Rosales</taxon>
        <taxon>Rosaceae</taxon>
        <taxon>Amygdaloideae</taxon>
        <taxon>Maleae</taxon>
        <taxon>Malus</taxon>
    </lineage>
</organism>
<evidence type="ECO:0000313" key="2">
    <source>
        <dbReference type="Proteomes" id="UP000315295"/>
    </source>
</evidence>
<evidence type="ECO:0000313" key="1">
    <source>
        <dbReference type="EMBL" id="TQE11033.1"/>
    </source>
</evidence>
<protein>
    <recommendedName>
        <fullName evidence="3">LOB domain-containing protein</fullName>
    </recommendedName>
</protein>
<evidence type="ECO:0008006" key="3">
    <source>
        <dbReference type="Google" id="ProtNLM"/>
    </source>
</evidence>
<name>A0A540NK77_MALBA</name>
<accession>A0A540NK77</accession>
<gene>
    <name evidence="1" type="ORF">C1H46_003293</name>
</gene>